<dbReference type="Proteomes" id="UP000276133">
    <property type="component" value="Unassembled WGS sequence"/>
</dbReference>
<organism evidence="1 2">
    <name type="scientific">Brachionus plicatilis</name>
    <name type="common">Marine rotifer</name>
    <name type="synonym">Brachionus muelleri</name>
    <dbReference type="NCBI Taxonomy" id="10195"/>
    <lineage>
        <taxon>Eukaryota</taxon>
        <taxon>Metazoa</taxon>
        <taxon>Spiralia</taxon>
        <taxon>Gnathifera</taxon>
        <taxon>Rotifera</taxon>
        <taxon>Eurotatoria</taxon>
        <taxon>Monogononta</taxon>
        <taxon>Pseudotrocha</taxon>
        <taxon>Ploima</taxon>
        <taxon>Brachionidae</taxon>
        <taxon>Brachionus</taxon>
    </lineage>
</organism>
<dbReference type="AlphaFoldDB" id="A0A3M7RRY1"/>
<keyword evidence="2" id="KW-1185">Reference proteome</keyword>
<name>A0A3M7RRY1_BRAPC</name>
<gene>
    <name evidence="1" type="ORF">BpHYR1_025136</name>
</gene>
<sequence>MILEKPLTHSHINLVGLQIEIVFELKAIDDAIYLSFSRLKDKNLLEKIPWNRLFGYISNFLVFLLPTFPRTFLIKNLYGELNTHQKLNSICTTTNIVASYQRQKYFFSWFLYKAQQFETKTPNHLNTRPFN</sequence>
<proteinExistence type="predicted"/>
<dbReference type="EMBL" id="REGN01002767">
    <property type="protein sequence ID" value="RNA26282.1"/>
    <property type="molecule type" value="Genomic_DNA"/>
</dbReference>
<evidence type="ECO:0000313" key="1">
    <source>
        <dbReference type="EMBL" id="RNA26282.1"/>
    </source>
</evidence>
<protein>
    <submittedName>
        <fullName evidence="1">Uncharacterized protein</fullName>
    </submittedName>
</protein>
<comment type="caution">
    <text evidence="1">The sequence shown here is derived from an EMBL/GenBank/DDBJ whole genome shotgun (WGS) entry which is preliminary data.</text>
</comment>
<evidence type="ECO:0000313" key="2">
    <source>
        <dbReference type="Proteomes" id="UP000276133"/>
    </source>
</evidence>
<accession>A0A3M7RRY1</accession>
<reference evidence="1 2" key="1">
    <citation type="journal article" date="2018" name="Sci. Rep.">
        <title>Genomic signatures of local adaptation to the degree of environmental predictability in rotifers.</title>
        <authorList>
            <person name="Franch-Gras L."/>
            <person name="Hahn C."/>
            <person name="Garcia-Roger E.M."/>
            <person name="Carmona M.J."/>
            <person name="Serra M."/>
            <person name="Gomez A."/>
        </authorList>
    </citation>
    <scope>NUCLEOTIDE SEQUENCE [LARGE SCALE GENOMIC DNA]</scope>
    <source>
        <strain evidence="1">HYR1</strain>
    </source>
</reference>